<gene>
    <name evidence="2" type="ORF">SNOG_10353</name>
</gene>
<evidence type="ECO:0000256" key="1">
    <source>
        <dbReference type="SAM" id="SignalP"/>
    </source>
</evidence>
<name>Q0UD11_PHANO</name>
<dbReference type="RefSeq" id="XP_001800629.1">
    <property type="nucleotide sequence ID" value="XM_001800577.1"/>
</dbReference>
<feature type="chain" id="PRO_5004177645" description="Secreted protein" evidence="1">
    <location>
        <begin position="21"/>
        <end position="124"/>
    </location>
</feature>
<keyword evidence="1" id="KW-0732">Signal</keyword>
<proteinExistence type="predicted"/>
<reference evidence="3" key="1">
    <citation type="journal article" date="2007" name="Plant Cell">
        <title>Dothideomycete-plant interactions illuminated by genome sequencing and EST analysis of the wheat pathogen Stagonospora nodorum.</title>
        <authorList>
            <person name="Hane J.K."/>
            <person name="Lowe R.G."/>
            <person name="Solomon P.S."/>
            <person name="Tan K.C."/>
            <person name="Schoch C.L."/>
            <person name="Spatafora J.W."/>
            <person name="Crous P.W."/>
            <person name="Kodira C."/>
            <person name="Birren B.W."/>
            <person name="Galagan J.E."/>
            <person name="Torriani S.F."/>
            <person name="McDonald B.A."/>
            <person name="Oliver R.P."/>
        </authorList>
    </citation>
    <scope>NUCLEOTIDE SEQUENCE [LARGE SCALE GENOMIC DNA]</scope>
    <source>
        <strain evidence="3">SN15 / ATCC MYA-4574 / FGSC 10173</strain>
    </source>
</reference>
<organism evidence="2 3">
    <name type="scientific">Phaeosphaeria nodorum (strain SN15 / ATCC MYA-4574 / FGSC 10173)</name>
    <name type="common">Glume blotch fungus</name>
    <name type="synonym">Parastagonospora nodorum</name>
    <dbReference type="NCBI Taxonomy" id="321614"/>
    <lineage>
        <taxon>Eukaryota</taxon>
        <taxon>Fungi</taxon>
        <taxon>Dikarya</taxon>
        <taxon>Ascomycota</taxon>
        <taxon>Pezizomycotina</taxon>
        <taxon>Dothideomycetes</taxon>
        <taxon>Pleosporomycetidae</taxon>
        <taxon>Pleosporales</taxon>
        <taxon>Pleosporineae</taxon>
        <taxon>Phaeosphaeriaceae</taxon>
        <taxon>Parastagonospora</taxon>
    </lineage>
</organism>
<feature type="signal peptide" evidence="1">
    <location>
        <begin position="1"/>
        <end position="20"/>
    </location>
</feature>
<accession>Q0UD11</accession>
<dbReference type="HOGENOM" id="CLU_2004725_0_0_1"/>
<dbReference type="AlphaFoldDB" id="Q0UD11"/>
<dbReference type="KEGG" id="pno:SNOG_10353"/>
<sequence length="124" mass="13603">MVSLARAWLLTVLGAGGRDCRSFVGAVVHNVKVWGSRFNIERRIFGWDVKRVVRATSSFTATGLPSPTPDQRNKLFEHSILVSGIAKYSTLTVPAICYHSDASMLRPPKSSSHIERQVRGAHGA</sequence>
<protein>
    <recommendedName>
        <fullName evidence="4">Secreted protein</fullName>
    </recommendedName>
</protein>
<dbReference type="GeneID" id="5977535"/>
<dbReference type="Proteomes" id="UP000001055">
    <property type="component" value="Unassembled WGS sequence"/>
</dbReference>
<evidence type="ECO:0000313" key="3">
    <source>
        <dbReference type="Proteomes" id="UP000001055"/>
    </source>
</evidence>
<evidence type="ECO:0008006" key="4">
    <source>
        <dbReference type="Google" id="ProtNLM"/>
    </source>
</evidence>
<dbReference type="EMBL" id="CH445340">
    <property type="protein sequence ID" value="EAT82688.1"/>
    <property type="molecule type" value="Genomic_DNA"/>
</dbReference>
<dbReference type="InParanoid" id="Q0UD11"/>
<evidence type="ECO:0000313" key="2">
    <source>
        <dbReference type="EMBL" id="EAT82688.1"/>
    </source>
</evidence>